<sequence length="196" mass="21908">MTVMETGRIETAMADGSDELTLDAIFEWLENVPEGIKVEIVEGNIFTSPQRDTRWDITLDVIEQLRTQYPRKRIKSDVRIDYPGYLNGFATDVTLLAEGAVMNDKGLWLCQDVEFVAEVISRSTKGNDYGPKKTAYATAEVPVYLIADPYTGQCHLFTQPKAGDYLTTLTVPFGAELDLTNTVVGLTLKTDEFPRD</sequence>
<reference evidence="2 3" key="1">
    <citation type="submission" date="2023-11" db="EMBL/GenBank/DDBJ databases">
        <title>30 novel species of actinomycetes from the DSMZ collection.</title>
        <authorList>
            <person name="Nouioui I."/>
        </authorList>
    </citation>
    <scope>NUCLEOTIDE SEQUENCE [LARGE SCALE GENOMIC DNA]</scope>
    <source>
        <strain evidence="2 3">DSM 41524</strain>
    </source>
</reference>
<name>A0ABU7Q4D0_9ACTN</name>
<dbReference type="InterPro" id="IPR012296">
    <property type="entry name" value="Nuclease_put_TT1808"/>
</dbReference>
<accession>A0ABU7Q4D0</accession>
<keyword evidence="3" id="KW-1185">Reference proteome</keyword>
<dbReference type="CDD" id="cd06260">
    <property type="entry name" value="DUF820-like"/>
    <property type="match status" value="1"/>
</dbReference>
<keyword evidence="2" id="KW-0255">Endonuclease</keyword>
<evidence type="ECO:0000313" key="2">
    <source>
        <dbReference type="EMBL" id="MEE4595249.1"/>
    </source>
</evidence>
<comment type="caution">
    <text evidence="2">The sequence shown here is derived from an EMBL/GenBank/DDBJ whole genome shotgun (WGS) entry which is preliminary data.</text>
</comment>
<dbReference type="Pfam" id="PF05685">
    <property type="entry name" value="Uma2"/>
    <property type="match status" value="1"/>
</dbReference>
<dbReference type="PANTHER" id="PTHR35400:SF3">
    <property type="entry name" value="SLL1072 PROTEIN"/>
    <property type="match status" value="1"/>
</dbReference>
<dbReference type="Proteomes" id="UP001354709">
    <property type="component" value="Unassembled WGS sequence"/>
</dbReference>
<dbReference type="PANTHER" id="PTHR35400">
    <property type="entry name" value="SLR1083 PROTEIN"/>
    <property type="match status" value="1"/>
</dbReference>
<dbReference type="SUPFAM" id="SSF52980">
    <property type="entry name" value="Restriction endonuclease-like"/>
    <property type="match status" value="1"/>
</dbReference>
<dbReference type="InterPro" id="IPR008538">
    <property type="entry name" value="Uma2"/>
</dbReference>
<dbReference type="Gene3D" id="3.90.1570.10">
    <property type="entry name" value="tt1808, chain A"/>
    <property type="match status" value="1"/>
</dbReference>
<protein>
    <submittedName>
        <fullName evidence="2">Uma2 family endonuclease</fullName>
    </submittedName>
</protein>
<keyword evidence="2" id="KW-0378">Hydrolase</keyword>
<dbReference type="GO" id="GO:0004519">
    <property type="term" value="F:endonuclease activity"/>
    <property type="evidence" value="ECO:0007669"/>
    <property type="project" value="UniProtKB-KW"/>
</dbReference>
<gene>
    <name evidence="2" type="ORF">V2J94_25750</name>
</gene>
<evidence type="ECO:0000313" key="3">
    <source>
        <dbReference type="Proteomes" id="UP001354709"/>
    </source>
</evidence>
<organism evidence="2 3">
    <name type="scientific">Streptomyces asiaticus subsp. ignotus</name>
    <dbReference type="NCBI Taxonomy" id="3098222"/>
    <lineage>
        <taxon>Bacteria</taxon>
        <taxon>Bacillati</taxon>
        <taxon>Actinomycetota</taxon>
        <taxon>Actinomycetes</taxon>
        <taxon>Kitasatosporales</taxon>
        <taxon>Streptomycetaceae</taxon>
        <taxon>Streptomyces</taxon>
        <taxon>Streptomyces violaceusniger group</taxon>
    </lineage>
</organism>
<keyword evidence="2" id="KW-0540">Nuclease</keyword>
<proteinExistence type="predicted"/>
<dbReference type="EMBL" id="JAZBJO010000017">
    <property type="protein sequence ID" value="MEE4595249.1"/>
    <property type="molecule type" value="Genomic_DNA"/>
</dbReference>
<evidence type="ECO:0000259" key="1">
    <source>
        <dbReference type="Pfam" id="PF05685"/>
    </source>
</evidence>
<feature type="domain" description="Putative restriction endonuclease" evidence="1">
    <location>
        <begin position="29"/>
        <end position="189"/>
    </location>
</feature>
<dbReference type="RefSeq" id="WP_330811447.1">
    <property type="nucleotide sequence ID" value="NZ_JAZBJO010000017.1"/>
</dbReference>
<dbReference type="InterPro" id="IPR011335">
    <property type="entry name" value="Restrct_endonuc-II-like"/>
</dbReference>